<feature type="transmembrane region" description="Helical" evidence="1">
    <location>
        <begin position="842"/>
        <end position="865"/>
    </location>
</feature>
<organism evidence="2 3">
    <name type="scientific">Hydrogenothermus marinus</name>
    <dbReference type="NCBI Taxonomy" id="133270"/>
    <lineage>
        <taxon>Bacteria</taxon>
        <taxon>Pseudomonadati</taxon>
        <taxon>Aquificota</taxon>
        <taxon>Aquificia</taxon>
        <taxon>Aquificales</taxon>
        <taxon>Hydrogenothermaceae</taxon>
        <taxon>Hydrogenothermus</taxon>
    </lineage>
</organism>
<dbReference type="SUPFAM" id="SSF82714">
    <property type="entry name" value="Multidrug efflux transporter AcrB TolC docking domain, DN and DC subdomains"/>
    <property type="match status" value="2"/>
</dbReference>
<dbReference type="GO" id="GO:0005886">
    <property type="term" value="C:plasma membrane"/>
    <property type="evidence" value="ECO:0007669"/>
    <property type="project" value="TreeGrafter"/>
</dbReference>
<feature type="transmembrane region" description="Helical" evidence="1">
    <location>
        <begin position="943"/>
        <end position="962"/>
    </location>
</feature>
<dbReference type="InterPro" id="IPR001036">
    <property type="entry name" value="Acrflvin-R"/>
</dbReference>
<feature type="transmembrane region" description="Helical" evidence="1">
    <location>
        <begin position="359"/>
        <end position="380"/>
    </location>
</feature>
<dbReference type="InterPro" id="IPR027463">
    <property type="entry name" value="AcrB_DN_DC_subdom"/>
</dbReference>
<gene>
    <name evidence="2" type="ORF">CLV39_1122</name>
</gene>
<evidence type="ECO:0000313" key="3">
    <source>
        <dbReference type="Proteomes" id="UP000280842"/>
    </source>
</evidence>
<dbReference type="Gene3D" id="3.30.70.1320">
    <property type="entry name" value="Multidrug efflux transporter AcrB pore domain like"/>
    <property type="match status" value="1"/>
</dbReference>
<dbReference type="Gene3D" id="3.30.70.1430">
    <property type="entry name" value="Multidrug efflux transporter AcrB pore domain"/>
    <property type="match status" value="2"/>
</dbReference>
<sequence>MYKFFINRPITTWMFTLAFILFGLYGFKNIPVDRFPDVDFPFVVITTTYEGASPEVVDSSITKPIEDQLSKISGIEAINSQSFAGVSRITVIFNIDKDLNSAVEDVRDAINRVSKILPEDADTPIVQKINTSVAPIMAILLHGKNVDYEKLSYYADKVVKREFERINGVGGVALGGFQDLVMWVRLNPEKMESYKITPQDVITALRRNNLDIPAGRIDSKDKEYVVRILGKIKDEEDLNNLIIKGNIKLKDIGYAKFDFDEVRSIVRFKSANSKKSDRAIALIIYKQTKTNTVNVADRVKEKIKELNKKLPDGIRLDINYDSSEFVKKSVKDAIHEIIVGAILTAITIFLFLGSLRMTFIPFMAIPVSLIGTVFLMYLFGYSLNTISLMAMAVAVGLVIDDAIVVMESIFRRKEEGLDSKEAAIVGTRVVIFAILASTASLIAIFIPVLFMKSVIGKFFSNFAFVLITAIAISYIISLSFTPSVSRYLVKVGKENIFRRIYSKFENIFDITLRWSLNHKLIVIFIAFITIIGGFSLNKYVKKEFFPIVDEGRFIVRFETPTGSSFEFTNQKAKEIEKILQNNPYILRYGLAFGEGIVGRPEVNGGMFFITLVDREKRPHQKIVMKQLREQFSKLKDIKAIVDLPGAVGAHLGRSADIMYIIKGPDLKQLANISSKIIDKLQNMKGYVDVDTDIRITKPEIEVLIDRDKAIKDGVSIKDISDAIQIMFSKYVAGSYEKGSESYDLAVKIYKKYLNKFDALEHIYIRTKTGELVPVDNYIRLNLTAGYNVINRYNKQYAVTIYANLQGKSTGEAIKEVEKLIKENLPIGYTYEVGGQTKEFKKAFSYLGLAVIIAVIAIYMILASLFESLLHPFAVLLMVPFSIFGIFGFIILTNTSLNVASYFGIILLVGIITRDAVLFIDRIVQLKEKLPIREAILQARKERLRPILMTTFTIIASLIPVAFGLTTGSEMRQPIAIAIIGGLITALPLSLYVIPIIYEIFDKVEMFIKRKLIR</sequence>
<dbReference type="OrthoDB" id="8270at2"/>
<feature type="transmembrane region" description="Helical" evidence="1">
    <location>
        <begin position="974"/>
        <end position="1000"/>
    </location>
</feature>
<dbReference type="GO" id="GO:0042910">
    <property type="term" value="F:xenobiotic transmembrane transporter activity"/>
    <property type="evidence" value="ECO:0007669"/>
    <property type="project" value="TreeGrafter"/>
</dbReference>
<feature type="transmembrane region" description="Helical" evidence="1">
    <location>
        <begin position="333"/>
        <end position="352"/>
    </location>
</feature>
<dbReference type="EMBL" id="REFO01000012">
    <property type="protein sequence ID" value="RMA96110.1"/>
    <property type="molecule type" value="Genomic_DNA"/>
</dbReference>
<proteinExistence type="predicted"/>
<feature type="transmembrane region" description="Helical" evidence="1">
    <location>
        <begin position="872"/>
        <end position="892"/>
    </location>
</feature>
<dbReference type="RefSeq" id="WP_121923243.1">
    <property type="nucleotide sequence ID" value="NZ_REFO01000012.1"/>
</dbReference>
<protein>
    <submittedName>
        <fullName evidence="2">HAE1 family hydrophobic/amphiphilic exporter-1</fullName>
    </submittedName>
</protein>
<evidence type="ECO:0000256" key="1">
    <source>
        <dbReference type="SAM" id="Phobius"/>
    </source>
</evidence>
<dbReference type="Gene3D" id="1.20.1640.10">
    <property type="entry name" value="Multidrug efflux transporter AcrB transmembrane domain"/>
    <property type="match status" value="2"/>
</dbReference>
<feature type="transmembrane region" description="Helical" evidence="1">
    <location>
        <begin position="898"/>
        <end position="923"/>
    </location>
</feature>
<feature type="transmembrane region" description="Helical" evidence="1">
    <location>
        <begin position="422"/>
        <end position="450"/>
    </location>
</feature>
<name>A0A3M0BFM4_9AQUI</name>
<evidence type="ECO:0000313" key="2">
    <source>
        <dbReference type="EMBL" id="RMA96110.1"/>
    </source>
</evidence>
<reference evidence="2 3" key="1">
    <citation type="submission" date="2018-10" db="EMBL/GenBank/DDBJ databases">
        <title>Genomic Encyclopedia of Archaeal and Bacterial Type Strains, Phase II (KMG-II): from individual species to whole genera.</title>
        <authorList>
            <person name="Goeker M."/>
        </authorList>
    </citation>
    <scope>NUCLEOTIDE SEQUENCE [LARGE SCALE GENOMIC DNA]</scope>
    <source>
        <strain evidence="2 3">VM1</strain>
    </source>
</reference>
<keyword evidence="3" id="KW-1185">Reference proteome</keyword>
<dbReference type="Proteomes" id="UP000280842">
    <property type="component" value="Unassembled WGS sequence"/>
</dbReference>
<dbReference type="PRINTS" id="PR00702">
    <property type="entry name" value="ACRIFLAVINRP"/>
</dbReference>
<dbReference type="PANTHER" id="PTHR32063">
    <property type="match status" value="1"/>
</dbReference>
<dbReference type="Pfam" id="PF00873">
    <property type="entry name" value="ACR_tran"/>
    <property type="match status" value="1"/>
</dbReference>
<dbReference type="Gene3D" id="3.30.2090.10">
    <property type="entry name" value="Multidrug efflux transporter AcrB TolC docking domain, DN and DC subdomains"/>
    <property type="match status" value="2"/>
</dbReference>
<dbReference type="SUPFAM" id="SSF82693">
    <property type="entry name" value="Multidrug efflux transporter AcrB pore domain, PN1, PN2, PC1 and PC2 subdomains"/>
    <property type="match status" value="3"/>
</dbReference>
<dbReference type="PANTHER" id="PTHR32063:SF0">
    <property type="entry name" value="SWARMING MOTILITY PROTEIN SWRC"/>
    <property type="match status" value="1"/>
</dbReference>
<dbReference type="Gene3D" id="3.30.70.1440">
    <property type="entry name" value="Multidrug efflux transporter AcrB pore domain"/>
    <property type="match status" value="1"/>
</dbReference>
<keyword evidence="1" id="KW-0472">Membrane</keyword>
<keyword evidence="1" id="KW-1133">Transmembrane helix</keyword>
<feature type="transmembrane region" description="Helical" evidence="1">
    <location>
        <begin position="520"/>
        <end position="540"/>
    </location>
</feature>
<dbReference type="SUPFAM" id="SSF82866">
    <property type="entry name" value="Multidrug efflux transporter AcrB transmembrane domain"/>
    <property type="match status" value="2"/>
</dbReference>
<feature type="transmembrane region" description="Helical" evidence="1">
    <location>
        <begin position="462"/>
        <end position="489"/>
    </location>
</feature>
<feature type="transmembrane region" description="Helical" evidence="1">
    <location>
        <begin position="386"/>
        <end position="410"/>
    </location>
</feature>
<dbReference type="AlphaFoldDB" id="A0A3M0BFM4"/>
<keyword evidence="1" id="KW-0812">Transmembrane</keyword>
<accession>A0A3M0BFM4</accession>
<comment type="caution">
    <text evidence="2">The sequence shown here is derived from an EMBL/GenBank/DDBJ whole genome shotgun (WGS) entry which is preliminary data.</text>
</comment>